<gene>
    <name evidence="2" type="ordered locus">bgla_4p2720</name>
</gene>
<dbReference type="HOGENOM" id="CLU_147287_1_0_4"/>
<dbReference type="InterPro" id="IPR037401">
    <property type="entry name" value="SnoaL-like"/>
</dbReference>
<dbReference type="InterPro" id="IPR032710">
    <property type="entry name" value="NTF2-like_dom_sf"/>
</dbReference>
<dbReference type="AlphaFoldDB" id="F2LT85"/>
<feature type="domain" description="SnoaL-like" evidence="1">
    <location>
        <begin position="7"/>
        <end position="105"/>
    </location>
</feature>
<dbReference type="EMBL" id="CP002604">
    <property type="protein sequence ID" value="AEA66031.1"/>
    <property type="molecule type" value="Genomic_DNA"/>
</dbReference>
<keyword evidence="2" id="KW-0614">Plasmid</keyword>
<evidence type="ECO:0000313" key="3">
    <source>
        <dbReference type="Proteomes" id="UP000008316"/>
    </source>
</evidence>
<proteinExistence type="predicted"/>
<protein>
    <recommendedName>
        <fullName evidence="1">SnoaL-like domain-containing protein</fullName>
    </recommendedName>
</protein>
<keyword evidence="3" id="KW-1185">Reference proteome</keyword>
<accession>F2LT85</accession>
<dbReference type="KEGG" id="bgd:bgla_4p2720"/>
<reference evidence="2 3" key="1">
    <citation type="journal article" date="2011" name="J. Bacteriol.">
        <title>Complete genome sequence of Burkholderia gladioli BSR3.</title>
        <authorList>
            <person name="Seo Y.S."/>
            <person name="Lim J."/>
            <person name="Choi B.S."/>
            <person name="Kim H."/>
            <person name="Goo E."/>
            <person name="Lee B."/>
            <person name="Lim J.S."/>
            <person name="Choi I.Y."/>
            <person name="Moon J.S."/>
            <person name="Kim J."/>
            <person name="Hwang I."/>
        </authorList>
    </citation>
    <scope>NUCLEOTIDE SEQUENCE [LARGE SCALE GENOMIC DNA]</scope>
    <source>
        <strain evidence="2 3">BSR3</strain>
        <plasmid evidence="2">bgla_4p</plasmid>
    </source>
</reference>
<dbReference type="Pfam" id="PF12680">
    <property type="entry name" value="SnoaL_2"/>
    <property type="match status" value="1"/>
</dbReference>
<dbReference type="CDD" id="cd00531">
    <property type="entry name" value="NTF2_like"/>
    <property type="match status" value="1"/>
</dbReference>
<name>F2LT85_BURGS</name>
<geneLocation type="plasmid" evidence="2 3">
    <name>bgla_4p</name>
</geneLocation>
<dbReference type="Gene3D" id="3.10.450.50">
    <property type="match status" value="1"/>
</dbReference>
<sequence>MSPDIFVKSFFSVIDSADWEAVQAFFHANVVYSRPGYPELQGRARVMDFYRHERMISQGRHYVEGVVALGSEIACWGLFSGTLKSGEQVSVRFADVYQTEEGGIIKRETFFSRPAV</sequence>
<dbReference type="RefSeq" id="WP_013700201.1">
    <property type="nucleotide sequence ID" value="NC_015383.1"/>
</dbReference>
<evidence type="ECO:0000313" key="2">
    <source>
        <dbReference type="EMBL" id="AEA66031.1"/>
    </source>
</evidence>
<evidence type="ECO:0000259" key="1">
    <source>
        <dbReference type="Pfam" id="PF12680"/>
    </source>
</evidence>
<dbReference type="Proteomes" id="UP000008316">
    <property type="component" value="Plasmid bgla_4p"/>
</dbReference>
<organism evidence="2 3">
    <name type="scientific">Burkholderia gladioli (strain BSR3)</name>
    <dbReference type="NCBI Taxonomy" id="999541"/>
    <lineage>
        <taxon>Bacteria</taxon>
        <taxon>Pseudomonadati</taxon>
        <taxon>Pseudomonadota</taxon>
        <taxon>Betaproteobacteria</taxon>
        <taxon>Burkholderiales</taxon>
        <taxon>Burkholderiaceae</taxon>
        <taxon>Burkholderia</taxon>
    </lineage>
</organism>
<dbReference type="SUPFAM" id="SSF54427">
    <property type="entry name" value="NTF2-like"/>
    <property type="match status" value="1"/>
</dbReference>